<keyword evidence="5" id="KW-0235">DNA replication</keyword>
<dbReference type="Gene3D" id="1.10.287.610">
    <property type="entry name" value="Helix hairpin bin"/>
    <property type="match status" value="1"/>
</dbReference>
<dbReference type="Gene3D" id="2.40.50.140">
    <property type="entry name" value="Nucleic acid-binding proteins"/>
    <property type="match status" value="1"/>
</dbReference>
<reference evidence="15" key="1">
    <citation type="submission" date="2020-05" db="EMBL/GenBank/DDBJ databases">
        <authorList>
            <person name="Chiriac C."/>
            <person name="Salcher M."/>
            <person name="Ghai R."/>
            <person name="Kavagutti S V."/>
        </authorList>
    </citation>
    <scope>NUCLEOTIDE SEQUENCE</scope>
</reference>
<dbReference type="AlphaFoldDB" id="A0A6J6URW9"/>
<comment type="function">
    <text evidence="2">DNA ligase that catalyzes the formation of phosphodiester linkages between 5'-phosphoryl and 3'-hydroxyl groups in double-stranded DNA using NAD as a coenzyme and as the energy source for the reaction. It is essential for DNA replication and repair of damaged DNA.</text>
</comment>
<dbReference type="PROSITE" id="PS50172">
    <property type="entry name" value="BRCT"/>
    <property type="match status" value="1"/>
</dbReference>
<dbReference type="GO" id="GO:0006260">
    <property type="term" value="P:DNA replication"/>
    <property type="evidence" value="ECO:0007669"/>
    <property type="project" value="UniProtKB-KW"/>
</dbReference>
<dbReference type="CDD" id="cd00114">
    <property type="entry name" value="LIGANc"/>
    <property type="match status" value="1"/>
</dbReference>
<keyword evidence="4" id="KW-0436">Ligase</keyword>
<dbReference type="InterPro" id="IPR012340">
    <property type="entry name" value="NA-bd_OB-fold"/>
</dbReference>
<dbReference type="EC" id="6.5.1.2" evidence="3"/>
<dbReference type="FunFam" id="1.10.150.20:FF:000006">
    <property type="entry name" value="DNA ligase"/>
    <property type="match status" value="1"/>
</dbReference>
<evidence type="ECO:0000256" key="11">
    <source>
        <dbReference type="ARBA" id="ARBA00023204"/>
    </source>
</evidence>
<dbReference type="SMART" id="SM00532">
    <property type="entry name" value="LIGANc"/>
    <property type="match status" value="1"/>
</dbReference>
<dbReference type="InterPro" id="IPR041663">
    <property type="entry name" value="DisA/LigA_HHH"/>
</dbReference>
<dbReference type="Pfam" id="PF14520">
    <property type="entry name" value="HHH_5"/>
    <property type="match status" value="1"/>
</dbReference>
<comment type="catalytic activity">
    <reaction evidence="12">
        <text>NAD(+) + (deoxyribonucleotide)n-3'-hydroxyl + 5'-phospho-(deoxyribonucleotide)m = (deoxyribonucleotide)n+m + AMP + beta-nicotinamide D-nucleotide.</text>
        <dbReference type="EC" id="6.5.1.2"/>
    </reaction>
</comment>
<proteinExistence type="inferred from homology"/>
<dbReference type="Pfam" id="PF01653">
    <property type="entry name" value="DNA_ligase_aden"/>
    <property type="match status" value="1"/>
</dbReference>
<keyword evidence="7" id="KW-0227">DNA damage</keyword>
<dbReference type="PANTHER" id="PTHR23389:SF9">
    <property type="entry name" value="DNA LIGASE"/>
    <property type="match status" value="1"/>
</dbReference>
<dbReference type="Pfam" id="PF00533">
    <property type="entry name" value="BRCT"/>
    <property type="match status" value="1"/>
</dbReference>
<evidence type="ECO:0000256" key="9">
    <source>
        <dbReference type="ARBA" id="ARBA00022842"/>
    </source>
</evidence>
<dbReference type="Gene3D" id="3.40.50.10190">
    <property type="entry name" value="BRCT domain"/>
    <property type="match status" value="1"/>
</dbReference>
<dbReference type="PANTHER" id="PTHR23389">
    <property type="entry name" value="CHROMOSOME TRANSMISSION FIDELITY FACTOR 18"/>
    <property type="match status" value="1"/>
</dbReference>
<dbReference type="GO" id="GO:0003911">
    <property type="term" value="F:DNA ligase (NAD+) activity"/>
    <property type="evidence" value="ECO:0007669"/>
    <property type="project" value="UniProtKB-EC"/>
</dbReference>
<evidence type="ECO:0000256" key="10">
    <source>
        <dbReference type="ARBA" id="ARBA00023027"/>
    </source>
</evidence>
<dbReference type="GO" id="GO:0003677">
    <property type="term" value="F:DNA binding"/>
    <property type="evidence" value="ECO:0007669"/>
    <property type="project" value="InterPro"/>
</dbReference>
<dbReference type="SUPFAM" id="SSF50249">
    <property type="entry name" value="Nucleic acid-binding proteins"/>
    <property type="match status" value="1"/>
</dbReference>
<evidence type="ECO:0000256" key="2">
    <source>
        <dbReference type="ARBA" id="ARBA00004067"/>
    </source>
</evidence>
<dbReference type="PIRSF" id="PIRSF001604">
    <property type="entry name" value="LigA"/>
    <property type="match status" value="1"/>
</dbReference>
<keyword evidence="11" id="KW-0234">DNA repair</keyword>
<name>A0A6J6URW9_9ZZZZ</name>
<evidence type="ECO:0000256" key="4">
    <source>
        <dbReference type="ARBA" id="ARBA00022598"/>
    </source>
</evidence>
<evidence type="ECO:0000256" key="7">
    <source>
        <dbReference type="ARBA" id="ARBA00022763"/>
    </source>
</evidence>
<keyword evidence="6" id="KW-0479">Metal-binding</keyword>
<dbReference type="SUPFAM" id="SSF47781">
    <property type="entry name" value="RuvA domain 2-like"/>
    <property type="match status" value="1"/>
</dbReference>
<dbReference type="NCBIfam" id="NF005932">
    <property type="entry name" value="PRK07956.1"/>
    <property type="match status" value="1"/>
</dbReference>
<dbReference type="FunFam" id="3.30.470.30:FF:000001">
    <property type="entry name" value="DNA ligase"/>
    <property type="match status" value="1"/>
</dbReference>
<evidence type="ECO:0000313" key="16">
    <source>
        <dbReference type="EMBL" id="CAB5064421.1"/>
    </source>
</evidence>
<keyword evidence="9" id="KW-0460">Magnesium</keyword>
<dbReference type="FunFam" id="1.10.150.20:FF:000007">
    <property type="entry name" value="DNA ligase"/>
    <property type="match status" value="1"/>
</dbReference>
<dbReference type="EMBL" id="CAEZYY010000026">
    <property type="protein sequence ID" value="CAB4762064.1"/>
    <property type="molecule type" value="Genomic_DNA"/>
</dbReference>
<dbReference type="GO" id="GO:0046872">
    <property type="term" value="F:metal ion binding"/>
    <property type="evidence" value="ECO:0007669"/>
    <property type="project" value="UniProtKB-KW"/>
</dbReference>
<dbReference type="HAMAP" id="MF_01588">
    <property type="entry name" value="DNA_ligase_A"/>
    <property type="match status" value="1"/>
</dbReference>
<comment type="cofactor">
    <cofactor evidence="1">
        <name>Mg(2+)</name>
        <dbReference type="ChEBI" id="CHEBI:18420"/>
    </cofactor>
</comment>
<dbReference type="Gene3D" id="1.10.150.20">
    <property type="entry name" value="5' to 3' exonuclease, C-terminal subdomain"/>
    <property type="match status" value="2"/>
</dbReference>
<evidence type="ECO:0000259" key="13">
    <source>
        <dbReference type="PROSITE" id="PS50172"/>
    </source>
</evidence>
<dbReference type="InterPro" id="IPR003583">
    <property type="entry name" value="Hlx-hairpin-Hlx_DNA-bd_motif"/>
</dbReference>
<evidence type="ECO:0000256" key="12">
    <source>
        <dbReference type="ARBA" id="ARBA00034005"/>
    </source>
</evidence>
<evidence type="ECO:0000313" key="15">
    <source>
        <dbReference type="EMBL" id="CAB4762064.1"/>
    </source>
</evidence>
<dbReference type="Gene3D" id="6.20.10.30">
    <property type="match status" value="1"/>
</dbReference>
<dbReference type="InterPro" id="IPR001357">
    <property type="entry name" value="BRCT_dom"/>
</dbReference>
<dbReference type="SMART" id="SM00278">
    <property type="entry name" value="HhH1"/>
    <property type="match status" value="3"/>
</dbReference>
<accession>A0A6J6URW9</accession>
<sequence>MVATPDIVLRARLLREQIAHHDQRYYELDAPEISDADYDALVRQLQRLEGEHPELVAGSPTLRVGGAATAAFAPVEHRVPMTSLDNAMDESELGAWSERVAKGLAGAPAHYVCELKIDGLAISLRYEGGVLVQAATRGDGRVGEDVTANVATIKDIPKTLSGSHVPDVVEVRGEVYMPLASFRSLNERVTAGIEIEADGKPRKELFVNPRNAAAGSLRQKTPAITAQRDLGFWSYQLGEVVGGPVFERHSETLGFIRAIGLPANPEIVVVDSLEAAAAFCRQWQERRHDLGYEIDGAVVKVDDLAQRELLGFTSRAPRWAIAYKFPPEERNTILRDIQVSIGRTGRATPFAVLKPVFVGGSTVSMATLHNEDQVRLKDVRPGDTVIVRKAGDVIPEVVGPVLSLRPEGCPPWQFPTTCPCPLESTLQRAEGESDTRCVEPGCPFQRDQRIVYFTSRGAMDIEGLGERTVFLFSDAGLVSDPADIYSLTAEQLLRLEGFAKVSAEKLVASIAASRDRPLPRLLTALGIKHLGPSAAEALAKAFGTLDSIMSAGEADLATTEGVGGVIAGSIRRWFDQPQNREMVGKLRAAGVDFGRVEVSRLPQLLAGKAVVVTGALEGFTRETAEAAIKDRGGKSPGSVSAKTFALVVGEDPSANKVAKAQDLGIPVLDRDGFLELLETGALRGR</sequence>
<evidence type="ECO:0000256" key="1">
    <source>
        <dbReference type="ARBA" id="ARBA00001946"/>
    </source>
</evidence>
<dbReference type="NCBIfam" id="TIGR00575">
    <property type="entry name" value="dnlj"/>
    <property type="match status" value="1"/>
</dbReference>
<dbReference type="InterPro" id="IPR004150">
    <property type="entry name" value="NAD_DNA_ligase_OB"/>
</dbReference>
<dbReference type="Pfam" id="PF03120">
    <property type="entry name" value="OB_DNA_ligase"/>
    <property type="match status" value="1"/>
</dbReference>
<dbReference type="SMART" id="SM00292">
    <property type="entry name" value="BRCT"/>
    <property type="match status" value="1"/>
</dbReference>
<keyword evidence="10" id="KW-0520">NAD</keyword>
<feature type="domain" description="BRCT" evidence="13">
    <location>
        <begin position="600"/>
        <end position="685"/>
    </location>
</feature>
<dbReference type="EMBL" id="CAEZXX010000104">
    <property type="protein sequence ID" value="CAB4716799.1"/>
    <property type="molecule type" value="Genomic_DNA"/>
</dbReference>
<evidence type="ECO:0000313" key="14">
    <source>
        <dbReference type="EMBL" id="CAB4716799.1"/>
    </source>
</evidence>
<dbReference type="PROSITE" id="PS01055">
    <property type="entry name" value="DNA_LIGASE_N1"/>
    <property type="match status" value="1"/>
</dbReference>
<dbReference type="SUPFAM" id="SSF56091">
    <property type="entry name" value="DNA ligase/mRNA capping enzyme, catalytic domain"/>
    <property type="match status" value="1"/>
</dbReference>
<protein>
    <recommendedName>
        <fullName evidence="3">DNA ligase (NAD(+))</fullName>
        <ecNumber evidence="3">6.5.1.2</ecNumber>
    </recommendedName>
</protein>
<dbReference type="InterPro" id="IPR036420">
    <property type="entry name" value="BRCT_dom_sf"/>
</dbReference>
<dbReference type="EMBL" id="CAFBQP010000050">
    <property type="protein sequence ID" value="CAB5064421.1"/>
    <property type="molecule type" value="Genomic_DNA"/>
</dbReference>
<keyword evidence="8" id="KW-0862">Zinc</keyword>
<evidence type="ECO:0000256" key="3">
    <source>
        <dbReference type="ARBA" id="ARBA00012722"/>
    </source>
</evidence>
<dbReference type="Pfam" id="PF12826">
    <property type="entry name" value="HHH_2"/>
    <property type="match status" value="1"/>
</dbReference>
<dbReference type="SUPFAM" id="SSF52113">
    <property type="entry name" value="BRCT domain"/>
    <property type="match status" value="1"/>
</dbReference>
<dbReference type="GO" id="GO:0006281">
    <property type="term" value="P:DNA repair"/>
    <property type="evidence" value="ECO:0007669"/>
    <property type="project" value="UniProtKB-KW"/>
</dbReference>
<dbReference type="InterPro" id="IPR018239">
    <property type="entry name" value="DNA_ligase_AS"/>
</dbReference>
<evidence type="ECO:0000256" key="6">
    <source>
        <dbReference type="ARBA" id="ARBA00022723"/>
    </source>
</evidence>
<dbReference type="InterPro" id="IPR010994">
    <property type="entry name" value="RuvA_2-like"/>
</dbReference>
<evidence type="ECO:0000256" key="5">
    <source>
        <dbReference type="ARBA" id="ARBA00022705"/>
    </source>
</evidence>
<organism evidence="15">
    <name type="scientific">freshwater metagenome</name>
    <dbReference type="NCBI Taxonomy" id="449393"/>
    <lineage>
        <taxon>unclassified sequences</taxon>
        <taxon>metagenomes</taxon>
        <taxon>ecological metagenomes</taxon>
    </lineage>
</organism>
<evidence type="ECO:0000256" key="8">
    <source>
        <dbReference type="ARBA" id="ARBA00022833"/>
    </source>
</evidence>
<dbReference type="GO" id="GO:0005829">
    <property type="term" value="C:cytosol"/>
    <property type="evidence" value="ECO:0007669"/>
    <property type="project" value="TreeGrafter"/>
</dbReference>
<dbReference type="InterPro" id="IPR013840">
    <property type="entry name" value="DNAligase_N"/>
</dbReference>
<dbReference type="Gene3D" id="3.30.470.30">
    <property type="entry name" value="DNA ligase/mRNA capping enzyme"/>
    <property type="match status" value="1"/>
</dbReference>
<dbReference type="InterPro" id="IPR013839">
    <property type="entry name" value="DNAligase_adenylation"/>
</dbReference>
<dbReference type="FunFam" id="2.40.50.140:FF:000012">
    <property type="entry name" value="DNA ligase"/>
    <property type="match status" value="1"/>
</dbReference>
<gene>
    <name evidence="14" type="ORF">UFOPK2602_01468</name>
    <name evidence="15" type="ORF">UFOPK2806_01742</name>
    <name evidence="16" type="ORF">UFOPK4306_01399</name>
</gene>
<dbReference type="InterPro" id="IPR001679">
    <property type="entry name" value="DNA_ligase"/>
</dbReference>